<dbReference type="InterPro" id="IPR036397">
    <property type="entry name" value="RNaseH_sf"/>
</dbReference>
<keyword evidence="2" id="KW-1185">Reference proteome</keyword>
<dbReference type="GO" id="GO:0042800">
    <property type="term" value="F:histone H3K4 methyltransferase activity"/>
    <property type="evidence" value="ECO:0007669"/>
    <property type="project" value="TreeGrafter"/>
</dbReference>
<evidence type="ECO:0000313" key="1">
    <source>
        <dbReference type="EMBL" id="GBP43968.1"/>
    </source>
</evidence>
<dbReference type="Gene3D" id="3.30.420.10">
    <property type="entry name" value="Ribonuclease H-like superfamily/Ribonuclease H"/>
    <property type="match status" value="1"/>
</dbReference>
<dbReference type="GO" id="GO:0044547">
    <property type="term" value="F:DNA topoisomerase binding"/>
    <property type="evidence" value="ECO:0007669"/>
    <property type="project" value="TreeGrafter"/>
</dbReference>
<dbReference type="GO" id="GO:0044774">
    <property type="term" value="P:mitotic DNA integrity checkpoint signaling"/>
    <property type="evidence" value="ECO:0007669"/>
    <property type="project" value="TreeGrafter"/>
</dbReference>
<dbReference type="GO" id="GO:0005634">
    <property type="term" value="C:nucleus"/>
    <property type="evidence" value="ECO:0007669"/>
    <property type="project" value="TreeGrafter"/>
</dbReference>
<dbReference type="GO" id="GO:0003697">
    <property type="term" value="F:single-stranded DNA binding"/>
    <property type="evidence" value="ECO:0007669"/>
    <property type="project" value="TreeGrafter"/>
</dbReference>
<dbReference type="EMBL" id="BGZK01000445">
    <property type="protein sequence ID" value="GBP43968.1"/>
    <property type="molecule type" value="Genomic_DNA"/>
</dbReference>
<evidence type="ECO:0000313" key="2">
    <source>
        <dbReference type="Proteomes" id="UP000299102"/>
    </source>
</evidence>
<dbReference type="PANTHER" id="PTHR46060:SF2">
    <property type="entry name" value="HISTONE-LYSINE N-METHYLTRANSFERASE SETMAR"/>
    <property type="match status" value="1"/>
</dbReference>
<dbReference type="GO" id="GO:0035861">
    <property type="term" value="C:site of double-strand break"/>
    <property type="evidence" value="ECO:0007669"/>
    <property type="project" value="TreeGrafter"/>
</dbReference>
<dbReference type="GO" id="GO:0015074">
    <property type="term" value="P:DNA integration"/>
    <property type="evidence" value="ECO:0007669"/>
    <property type="project" value="TreeGrafter"/>
</dbReference>
<proteinExistence type="predicted"/>
<protein>
    <submittedName>
        <fullName evidence="1">Mariner Mos1 transposase</fullName>
    </submittedName>
</protein>
<gene>
    <name evidence="1" type="ORF">EVAR_27136_1</name>
</gene>
<dbReference type="GO" id="GO:0000729">
    <property type="term" value="P:DNA double-strand break processing"/>
    <property type="evidence" value="ECO:0007669"/>
    <property type="project" value="TreeGrafter"/>
</dbReference>
<dbReference type="GO" id="GO:0000014">
    <property type="term" value="F:single-stranded DNA endodeoxyribonuclease activity"/>
    <property type="evidence" value="ECO:0007669"/>
    <property type="project" value="TreeGrafter"/>
</dbReference>
<dbReference type="GO" id="GO:0000793">
    <property type="term" value="C:condensed chromosome"/>
    <property type="evidence" value="ECO:0007669"/>
    <property type="project" value="TreeGrafter"/>
</dbReference>
<name>A0A4C1VY61_EUMVA</name>
<sequence>MTITYHLYIARFLFRPLGAAFRVRLLRSPLWIACSVCAPGNAKAVTVPSRDFHVKDEPRSGQYVTDKIDAIWKKAEQDRHISSYDIPGDGLQNSFDTFEKRWTHTKARYLDQHELTERNLMNRVLTCDYILKCNETEPFLKRLITGDEKWIAYDKNLQKRSWLKGNQTLQTIAKSRLTHNKLMLCVRWYGGLQGRYSL</sequence>
<dbReference type="GO" id="GO:0006303">
    <property type="term" value="P:double-strand break repair via nonhomologous end joining"/>
    <property type="evidence" value="ECO:0007669"/>
    <property type="project" value="TreeGrafter"/>
</dbReference>
<dbReference type="OrthoDB" id="616263at2759"/>
<accession>A0A4C1VY61</accession>
<reference evidence="1 2" key="1">
    <citation type="journal article" date="2019" name="Commun. Biol.">
        <title>The bagworm genome reveals a unique fibroin gene that provides high tensile strength.</title>
        <authorList>
            <person name="Kono N."/>
            <person name="Nakamura H."/>
            <person name="Ohtoshi R."/>
            <person name="Tomita M."/>
            <person name="Numata K."/>
            <person name="Arakawa K."/>
        </authorList>
    </citation>
    <scope>NUCLEOTIDE SEQUENCE [LARGE SCALE GENOMIC DNA]</scope>
</reference>
<dbReference type="GO" id="GO:0003690">
    <property type="term" value="F:double-stranded DNA binding"/>
    <property type="evidence" value="ECO:0007669"/>
    <property type="project" value="TreeGrafter"/>
</dbReference>
<comment type="caution">
    <text evidence="1">The sequence shown here is derived from an EMBL/GenBank/DDBJ whole genome shotgun (WGS) entry which is preliminary data.</text>
</comment>
<dbReference type="InterPro" id="IPR052709">
    <property type="entry name" value="Transposase-MT_Hybrid"/>
</dbReference>
<dbReference type="AlphaFoldDB" id="A0A4C1VY61"/>
<dbReference type="GO" id="GO:0046975">
    <property type="term" value="F:histone H3K36 methyltransferase activity"/>
    <property type="evidence" value="ECO:0007669"/>
    <property type="project" value="TreeGrafter"/>
</dbReference>
<dbReference type="Proteomes" id="UP000299102">
    <property type="component" value="Unassembled WGS sequence"/>
</dbReference>
<dbReference type="PANTHER" id="PTHR46060">
    <property type="entry name" value="MARINER MOS1 TRANSPOSASE-LIKE PROTEIN"/>
    <property type="match status" value="1"/>
</dbReference>
<organism evidence="1 2">
    <name type="scientific">Eumeta variegata</name>
    <name type="common">Bagworm moth</name>
    <name type="synonym">Eumeta japonica</name>
    <dbReference type="NCBI Taxonomy" id="151549"/>
    <lineage>
        <taxon>Eukaryota</taxon>
        <taxon>Metazoa</taxon>
        <taxon>Ecdysozoa</taxon>
        <taxon>Arthropoda</taxon>
        <taxon>Hexapoda</taxon>
        <taxon>Insecta</taxon>
        <taxon>Pterygota</taxon>
        <taxon>Neoptera</taxon>
        <taxon>Endopterygota</taxon>
        <taxon>Lepidoptera</taxon>
        <taxon>Glossata</taxon>
        <taxon>Ditrysia</taxon>
        <taxon>Tineoidea</taxon>
        <taxon>Psychidae</taxon>
        <taxon>Oiketicinae</taxon>
        <taxon>Eumeta</taxon>
    </lineage>
</organism>
<dbReference type="GO" id="GO:0031297">
    <property type="term" value="P:replication fork processing"/>
    <property type="evidence" value="ECO:0007669"/>
    <property type="project" value="TreeGrafter"/>
</dbReference>